<keyword evidence="3" id="KW-0067">ATP-binding</keyword>
<dbReference type="GO" id="GO:0140662">
    <property type="term" value="F:ATP-dependent protein folding chaperone"/>
    <property type="evidence" value="ECO:0007669"/>
    <property type="project" value="InterPro"/>
</dbReference>
<comment type="caution">
    <text evidence="4">The sequence shown here is derived from an EMBL/GenBank/DDBJ whole genome shotgun (WGS) entry which is preliminary data.</text>
</comment>
<dbReference type="CDD" id="cd10231">
    <property type="entry name" value="ASKHA_NBD_HSP70_YegD-like"/>
    <property type="match status" value="1"/>
</dbReference>
<organism evidence="4 5">
    <name type="scientific">Pseudomonas cichorii</name>
    <dbReference type="NCBI Taxonomy" id="36746"/>
    <lineage>
        <taxon>Bacteria</taxon>
        <taxon>Pseudomonadati</taxon>
        <taxon>Pseudomonadota</taxon>
        <taxon>Gammaproteobacteria</taxon>
        <taxon>Pseudomonadales</taxon>
        <taxon>Pseudomonadaceae</taxon>
        <taxon>Pseudomonas</taxon>
    </lineage>
</organism>
<reference evidence="4 5" key="1">
    <citation type="submission" date="2018-08" db="EMBL/GenBank/DDBJ databases">
        <title>Recombination of ecologically and evolutionarily significant loci maintains genetic cohesion in the Pseudomonas syringae species complex.</title>
        <authorList>
            <person name="Dillon M."/>
            <person name="Thakur S."/>
            <person name="Almeida R.N.D."/>
            <person name="Weir B.S."/>
            <person name="Guttman D.S."/>
        </authorList>
    </citation>
    <scope>NUCLEOTIDE SEQUENCE [LARGE SCALE GENOMIC DNA]</scope>
    <source>
        <strain evidence="4 5">ICMP 3353</strain>
    </source>
</reference>
<dbReference type="InterPro" id="IPR042054">
    <property type="entry name" value="YegD-like"/>
</dbReference>
<dbReference type="EMBL" id="RBRE01000008">
    <property type="protein sequence ID" value="RMQ50625.1"/>
    <property type="molecule type" value="Genomic_DNA"/>
</dbReference>
<gene>
    <name evidence="4" type="ORF">ALQ04_05203</name>
</gene>
<protein>
    <submittedName>
        <fullName evidence="4">HSP70 protein</fullName>
    </submittedName>
</protein>
<evidence type="ECO:0000256" key="1">
    <source>
        <dbReference type="ARBA" id="ARBA00007381"/>
    </source>
</evidence>
<dbReference type="PANTHER" id="PTHR19375">
    <property type="entry name" value="HEAT SHOCK PROTEIN 70KDA"/>
    <property type="match status" value="1"/>
</dbReference>
<dbReference type="Gene3D" id="3.30.420.40">
    <property type="match status" value="3"/>
</dbReference>
<dbReference type="PRINTS" id="PR00301">
    <property type="entry name" value="HEATSHOCK70"/>
</dbReference>
<evidence type="ECO:0000313" key="4">
    <source>
        <dbReference type="EMBL" id="RMQ50625.1"/>
    </source>
</evidence>
<dbReference type="GO" id="GO:0005524">
    <property type="term" value="F:ATP binding"/>
    <property type="evidence" value="ECO:0007669"/>
    <property type="project" value="UniProtKB-KW"/>
</dbReference>
<name>A0A3M4MA91_PSECI</name>
<dbReference type="Gene3D" id="3.90.640.10">
    <property type="entry name" value="Actin, Chain A, domain 4"/>
    <property type="match status" value="1"/>
</dbReference>
<dbReference type="InterPro" id="IPR013126">
    <property type="entry name" value="Hsp_70_fam"/>
</dbReference>
<evidence type="ECO:0000256" key="3">
    <source>
        <dbReference type="ARBA" id="ARBA00022840"/>
    </source>
</evidence>
<comment type="similarity">
    <text evidence="1">Belongs to the heat shock protein 70 family.</text>
</comment>
<accession>A0A3M4MA91</accession>
<dbReference type="InterPro" id="IPR018181">
    <property type="entry name" value="Heat_shock_70_CS"/>
</dbReference>
<keyword evidence="2" id="KW-0547">Nucleotide-binding</keyword>
<evidence type="ECO:0000313" key="5">
    <source>
        <dbReference type="Proteomes" id="UP000277236"/>
    </source>
</evidence>
<dbReference type="AlphaFoldDB" id="A0A3M4MA91"/>
<proteinExistence type="inferred from homology"/>
<dbReference type="InterPro" id="IPR043129">
    <property type="entry name" value="ATPase_NBD"/>
</dbReference>
<dbReference type="Proteomes" id="UP000277236">
    <property type="component" value="Unassembled WGS sequence"/>
</dbReference>
<dbReference type="PROSITE" id="PS00329">
    <property type="entry name" value="HSP70_2"/>
    <property type="match status" value="1"/>
</dbReference>
<evidence type="ECO:0000256" key="2">
    <source>
        <dbReference type="ARBA" id="ARBA00022741"/>
    </source>
</evidence>
<dbReference type="SUPFAM" id="SSF53067">
    <property type="entry name" value="Actin-like ATPase domain"/>
    <property type="match status" value="2"/>
</dbReference>
<sequence length="467" mass="51606">MNCVPQPQGGGSCHGRRRDSIRLTALRNHDALTYTARPFFDWNVKDMNDQSPARACGIDFGTSNSTVGWQRPGVESLIALEDDKITLPSVVFFNMEERRPVYGRLALHEYLEGYEGRLMRSLKSLLGSKLIKHDTSVLGTAMPFKDLLGLFIGELKKRAERTAGREFEQVVLGRPVHFVDDDAQADQEAEDTLADVARKIGFKDVSFQYEPIAAAFDYESGISNEELVLIVDIGGGTSDFSLVRLSPERRSHDDRHDDILATGGVHIGGTDFDKQLSLQGVMPLFGYGSRMKSGAYMPTSHHMNLATWHTINAVYSQKSQLALGSMRYDIEDTGGIDRLFKLIEQRAGHWLAMEVEETKIQLTHAQNRHVPMDRIESGLSVDLSRAMFEAAIDAQLERVRDSVSKLLSDADVGVEQVNTVFFTGGSSGIPALRNSVSAMLPNARHVEGNIFGSIGSGLAIEAKKRYG</sequence>
<dbReference type="Pfam" id="PF00012">
    <property type="entry name" value="HSP70"/>
    <property type="match status" value="2"/>
</dbReference>